<sequence>MANSQHSHPRFSGSTPYLLSIFQPHQLWQSLNLILLVAGG</sequence>
<reference evidence="1" key="2">
    <citation type="journal article" date="2015" name="Data Brief">
        <title>Shoot transcriptome of the giant reed, Arundo donax.</title>
        <authorList>
            <person name="Barrero R.A."/>
            <person name="Guerrero F.D."/>
            <person name="Moolhuijzen P."/>
            <person name="Goolsby J.A."/>
            <person name="Tidwell J."/>
            <person name="Bellgard S.E."/>
            <person name="Bellgard M.I."/>
        </authorList>
    </citation>
    <scope>NUCLEOTIDE SEQUENCE</scope>
    <source>
        <tissue evidence="1">Shoot tissue taken approximately 20 cm above the soil surface</tissue>
    </source>
</reference>
<protein>
    <submittedName>
        <fullName evidence="1">Uncharacterized protein</fullName>
    </submittedName>
</protein>
<name>A0A0A8XY41_ARUDO</name>
<proteinExistence type="predicted"/>
<evidence type="ECO:0000313" key="1">
    <source>
        <dbReference type="EMBL" id="JAD17575.1"/>
    </source>
</evidence>
<dbReference type="AlphaFoldDB" id="A0A0A8XY41"/>
<accession>A0A0A8XY41</accession>
<reference evidence="1" key="1">
    <citation type="submission" date="2014-09" db="EMBL/GenBank/DDBJ databases">
        <authorList>
            <person name="Magalhaes I.L.F."/>
            <person name="Oliveira U."/>
            <person name="Santos F.R."/>
            <person name="Vidigal T.H.D.A."/>
            <person name="Brescovit A.D."/>
            <person name="Santos A.J."/>
        </authorList>
    </citation>
    <scope>NUCLEOTIDE SEQUENCE</scope>
    <source>
        <tissue evidence="1">Shoot tissue taken approximately 20 cm above the soil surface</tissue>
    </source>
</reference>
<organism evidence="1">
    <name type="scientific">Arundo donax</name>
    <name type="common">Giant reed</name>
    <name type="synonym">Donax arundinaceus</name>
    <dbReference type="NCBI Taxonomy" id="35708"/>
    <lineage>
        <taxon>Eukaryota</taxon>
        <taxon>Viridiplantae</taxon>
        <taxon>Streptophyta</taxon>
        <taxon>Embryophyta</taxon>
        <taxon>Tracheophyta</taxon>
        <taxon>Spermatophyta</taxon>
        <taxon>Magnoliopsida</taxon>
        <taxon>Liliopsida</taxon>
        <taxon>Poales</taxon>
        <taxon>Poaceae</taxon>
        <taxon>PACMAD clade</taxon>
        <taxon>Arundinoideae</taxon>
        <taxon>Arundineae</taxon>
        <taxon>Arundo</taxon>
    </lineage>
</organism>
<dbReference type="EMBL" id="GBRH01280320">
    <property type="protein sequence ID" value="JAD17575.1"/>
    <property type="molecule type" value="Transcribed_RNA"/>
</dbReference>